<dbReference type="EMBL" id="QLUW01000007">
    <property type="protein sequence ID" value="RAP73476.1"/>
    <property type="molecule type" value="Genomic_DNA"/>
</dbReference>
<evidence type="ECO:0008006" key="3">
    <source>
        <dbReference type="Google" id="ProtNLM"/>
    </source>
</evidence>
<name>A0A328U0I0_9BACL</name>
<dbReference type="Gene3D" id="2.40.128.20">
    <property type="match status" value="1"/>
</dbReference>
<evidence type="ECO:0000313" key="1">
    <source>
        <dbReference type="EMBL" id="RAP73476.1"/>
    </source>
</evidence>
<protein>
    <recommendedName>
        <fullName evidence="3">DUF1934 domain-containing protein</fullName>
    </recommendedName>
</protein>
<dbReference type="InterPro" id="IPR015231">
    <property type="entry name" value="DUF1934"/>
</dbReference>
<reference evidence="1 2" key="1">
    <citation type="submission" date="2018-06" db="EMBL/GenBank/DDBJ databases">
        <title>Paenibacillus montanisoli sp. nov., isolated from mountain area soil.</title>
        <authorList>
            <person name="Wu M."/>
        </authorList>
    </citation>
    <scope>NUCLEOTIDE SEQUENCE [LARGE SCALE GENOMIC DNA]</scope>
    <source>
        <strain evidence="1 2">RA17</strain>
    </source>
</reference>
<dbReference type="AlphaFoldDB" id="A0A328U0I0"/>
<dbReference type="OrthoDB" id="2641675at2"/>
<accession>A0A328U0I0</accession>
<dbReference type="Proteomes" id="UP000249260">
    <property type="component" value="Unassembled WGS sequence"/>
</dbReference>
<dbReference type="SUPFAM" id="SSF50814">
    <property type="entry name" value="Lipocalins"/>
    <property type="match status" value="1"/>
</dbReference>
<evidence type="ECO:0000313" key="2">
    <source>
        <dbReference type="Proteomes" id="UP000249260"/>
    </source>
</evidence>
<dbReference type="InterPro" id="IPR012674">
    <property type="entry name" value="Calycin"/>
</dbReference>
<gene>
    <name evidence="1" type="ORF">DL346_27680</name>
</gene>
<keyword evidence="2" id="KW-1185">Reference proteome</keyword>
<proteinExistence type="predicted"/>
<dbReference type="Pfam" id="PF09148">
    <property type="entry name" value="DUF1934"/>
    <property type="match status" value="1"/>
</dbReference>
<comment type="caution">
    <text evidence="1">The sequence shown here is derived from an EMBL/GenBank/DDBJ whole genome shotgun (WGS) entry which is preliminary data.</text>
</comment>
<sequence>MTDRAIVTISLRSDIDGEVEENVFQGEWFRKGGTVFILYQEDGEGGGSVRTMIRWRDGELSVTRRGDVESQQKFSAGARHTGHYESEHASFHLETDTRLLIVQFGDLAKAGPSEEQLRPELPMLLIWHYRLLVNDEPTGEFIIRLQAEELLT</sequence>
<organism evidence="1 2">
    <name type="scientific">Paenibacillus montanisoli</name>
    <dbReference type="NCBI Taxonomy" id="2081970"/>
    <lineage>
        <taxon>Bacteria</taxon>
        <taxon>Bacillati</taxon>
        <taxon>Bacillota</taxon>
        <taxon>Bacilli</taxon>
        <taxon>Bacillales</taxon>
        <taxon>Paenibacillaceae</taxon>
        <taxon>Paenibacillus</taxon>
    </lineage>
</organism>
<dbReference type="RefSeq" id="WP_112885618.1">
    <property type="nucleotide sequence ID" value="NZ_QLUW01000007.1"/>
</dbReference>